<dbReference type="SUPFAM" id="SSF53850">
    <property type="entry name" value="Periplasmic binding protein-like II"/>
    <property type="match status" value="1"/>
</dbReference>
<dbReference type="Proteomes" id="UP001196870">
    <property type="component" value="Unassembled WGS sequence"/>
</dbReference>
<protein>
    <submittedName>
        <fullName evidence="2">Tripartite tricarboxylate transporter substrate binding protein</fullName>
    </submittedName>
</protein>
<evidence type="ECO:0000313" key="3">
    <source>
        <dbReference type="Proteomes" id="UP001196870"/>
    </source>
</evidence>
<evidence type="ECO:0000313" key="2">
    <source>
        <dbReference type="EMBL" id="MBR0667378.1"/>
    </source>
</evidence>
<dbReference type="EMBL" id="JAAGBB010000034">
    <property type="protein sequence ID" value="MBR0667378.1"/>
    <property type="molecule type" value="Genomic_DNA"/>
</dbReference>
<dbReference type="InterPro" id="IPR005064">
    <property type="entry name" value="BUG"/>
</dbReference>
<comment type="similarity">
    <text evidence="1">Belongs to the UPF0065 (bug) family.</text>
</comment>
<organism evidence="2 3">
    <name type="scientific">Plastoroseomonas hellenica</name>
    <dbReference type="NCBI Taxonomy" id="2687306"/>
    <lineage>
        <taxon>Bacteria</taxon>
        <taxon>Pseudomonadati</taxon>
        <taxon>Pseudomonadota</taxon>
        <taxon>Alphaproteobacteria</taxon>
        <taxon>Acetobacterales</taxon>
        <taxon>Acetobacteraceae</taxon>
        <taxon>Plastoroseomonas</taxon>
    </lineage>
</organism>
<evidence type="ECO:0000256" key="1">
    <source>
        <dbReference type="ARBA" id="ARBA00006987"/>
    </source>
</evidence>
<dbReference type="PIRSF" id="PIRSF017082">
    <property type="entry name" value="YflP"/>
    <property type="match status" value="1"/>
</dbReference>
<name>A0ABS5F4C6_9PROT</name>
<reference evidence="3" key="1">
    <citation type="journal article" date="2021" name="Syst. Appl. Microbiol.">
        <title>Roseomonas hellenica sp. nov., isolated from roots of wild-growing Alkanna tinctoria.</title>
        <authorList>
            <person name="Rat A."/>
            <person name="Naranjo H.D."/>
            <person name="Lebbe L."/>
            <person name="Cnockaert M."/>
            <person name="Krigas N."/>
            <person name="Grigoriadou K."/>
            <person name="Maloupa E."/>
            <person name="Willems A."/>
        </authorList>
    </citation>
    <scope>NUCLEOTIDE SEQUENCE [LARGE SCALE GENOMIC DNA]</scope>
    <source>
        <strain evidence="3">LMG 31523</strain>
    </source>
</reference>
<dbReference type="RefSeq" id="WP_211855158.1">
    <property type="nucleotide sequence ID" value="NZ_JAAGBB010000034.1"/>
</dbReference>
<keyword evidence="3" id="KW-1185">Reference proteome</keyword>
<dbReference type="Gene3D" id="3.40.190.10">
    <property type="entry name" value="Periplasmic binding protein-like II"/>
    <property type="match status" value="1"/>
</dbReference>
<accession>A0ABS5F4C6</accession>
<gene>
    <name evidence="2" type="ORF">GXW71_23685</name>
</gene>
<dbReference type="PANTHER" id="PTHR42928:SF5">
    <property type="entry name" value="BLR1237 PROTEIN"/>
    <property type="match status" value="1"/>
</dbReference>
<dbReference type="PANTHER" id="PTHR42928">
    <property type="entry name" value="TRICARBOXYLATE-BINDING PROTEIN"/>
    <property type="match status" value="1"/>
</dbReference>
<dbReference type="Pfam" id="PF03401">
    <property type="entry name" value="TctC"/>
    <property type="match status" value="1"/>
</dbReference>
<sequence>MTGPRESFSISRRHVIGAAAALALPRYARAQAAFPSRPVRIVVPFPPAGAADVISRLLAEPLTRALGQPVVIENRSGGGGRIGTETAVRSAPDGYTILMGSQATNSINPELYSDLTYDPARDLVPIAMVGGVGSVLYVRNSLDITSLRQLIDRARQRPGELTYGSAGNGGGSHLATALLETMADIRLTHVPYRGTAPATADVLAGQIDMLCDPIATGLPHVQAGRVRALAVTTPQRFPGLPDVPTFAEAGVPGYEAVSYYGLYAPVSVPPDVLAKLRDVATTAIADPATSRRLAEQGMIDLRLNPEQFAAYVAEDRRRWGQVIRAAGITAN</sequence>
<dbReference type="Gene3D" id="3.40.190.150">
    <property type="entry name" value="Bordetella uptake gene, domain 1"/>
    <property type="match status" value="1"/>
</dbReference>
<proteinExistence type="inferred from homology"/>
<dbReference type="InterPro" id="IPR042100">
    <property type="entry name" value="Bug_dom1"/>
</dbReference>
<dbReference type="CDD" id="cd13578">
    <property type="entry name" value="PBP2_Bug27"/>
    <property type="match status" value="1"/>
</dbReference>
<comment type="caution">
    <text evidence="2">The sequence shown here is derived from an EMBL/GenBank/DDBJ whole genome shotgun (WGS) entry which is preliminary data.</text>
</comment>